<proteinExistence type="inferred from homology"/>
<evidence type="ECO:0008006" key="8">
    <source>
        <dbReference type="Google" id="ProtNLM"/>
    </source>
</evidence>
<evidence type="ECO:0000256" key="3">
    <source>
        <dbReference type="SAM" id="MobiDB-lite"/>
    </source>
</evidence>
<feature type="domain" description="Diels-Alderase C-terminal" evidence="4">
    <location>
        <begin position="218"/>
        <end position="376"/>
    </location>
</feature>
<evidence type="ECO:0000313" key="6">
    <source>
        <dbReference type="EMBL" id="OAG18930.1"/>
    </source>
</evidence>
<reference evidence="6 7" key="1">
    <citation type="submission" date="2016-05" db="EMBL/GenBank/DDBJ databases">
        <title>Comparative analysis of secretome profiles of manganese(II)-oxidizing ascomycete fungi.</title>
        <authorList>
            <consortium name="DOE Joint Genome Institute"/>
            <person name="Zeiner C.A."/>
            <person name="Purvine S.O."/>
            <person name="Zink E.M."/>
            <person name="Wu S."/>
            <person name="Pasa-Tolic L."/>
            <person name="Chaput D.L."/>
            <person name="Haridas S."/>
            <person name="Grigoriev I.V."/>
            <person name="Santelli C.M."/>
            <person name="Hansel C.M."/>
        </authorList>
    </citation>
    <scope>NUCLEOTIDE SEQUENCE [LARGE SCALE GENOMIC DNA]</scope>
    <source>
        <strain evidence="6 7">SRC1lrK2f</strain>
    </source>
</reference>
<dbReference type="Proteomes" id="UP000077248">
    <property type="component" value="Unassembled WGS sequence"/>
</dbReference>
<feature type="domain" description="Diels-Alderase N-terminal" evidence="5">
    <location>
        <begin position="4"/>
        <end position="214"/>
    </location>
</feature>
<dbReference type="GeneID" id="29114169"/>
<dbReference type="GO" id="GO:0016853">
    <property type="term" value="F:isomerase activity"/>
    <property type="evidence" value="ECO:0007669"/>
    <property type="project" value="UniProtKB-KW"/>
</dbReference>
<name>A0A177DIA3_ALTAL</name>
<evidence type="ECO:0000259" key="5">
    <source>
        <dbReference type="Pfam" id="PF24137"/>
    </source>
</evidence>
<dbReference type="Pfam" id="PF24137">
    <property type="entry name" value="DA_N"/>
    <property type="match status" value="1"/>
</dbReference>
<dbReference type="AlphaFoldDB" id="A0A177DIA3"/>
<keyword evidence="1" id="KW-0413">Isomerase</keyword>
<dbReference type="VEuPathDB" id="FungiDB:CC77DRAFT_1062850"/>
<feature type="region of interest" description="Disordered" evidence="3">
    <location>
        <begin position="357"/>
        <end position="377"/>
    </location>
</feature>
<comment type="similarity">
    <text evidence="2">Belongs to the Diels-Alderase family.</text>
</comment>
<evidence type="ECO:0000256" key="2">
    <source>
        <dbReference type="ARBA" id="ARBA00046325"/>
    </source>
</evidence>
<accession>A0A177DIA3</accession>
<protein>
    <recommendedName>
        <fullName evidence="8">Diels-Alderase</fullName>
    </recommendedName>
</protein>
<feature type="compositionally biased region" description="Gly residues" evidence="3">
    <location>
        <begin position="368"/>
        <end position="377"/>
    </location>
</feature>
<dbReference type="RefSeq" id="XP_018384351.1">
    <property type="nucleotide sequence ID" value="XM_018528575.1"/>
</dbReference>
<dbReference type="OMA" id="VGPYAMQ"/>
<keyword evidence="7" id="KW-1185">Reference proteome</keyword>
<sequence length="377" mass="41057">MTEQFESRLNIETEPIVLGPVSVLPFIPGSGNVFPKYVDAITQTGWELWFFDGISADKAAIVVGFGRNMEGPRQAPFRCQVLCIWPDESTWHRDMYFSDSIVTTVGDAEDVVGVWKDPIKNMSASFQVPVDSSWAKLTFAIPGVLEGNVSLTSMPGDTGLNTRPELGSPVNYMRPIGRASVTADLEFYPPESNTPKSLVWPMDGGATGGMDRVWSPLSWGQVMTESYYLRAHVGPYAMQIMRIFSDMKSGNQPHTVARLYRDGKLICAAQDVVDETDGEVPRDSLVLSKVLGAPNDAGLTGAFRDKNSGYTVHFIQGGPTGQRWTFDVRHERTIWNLPTSTPGPNATGNTGFIESLEGGSQGESFNGVGTGGQCQLS</sequence>
<gene>
    <name evidence="6" type="ORF">CC77DRAFT_1062850</name>
</gene>
<evidence type="ECO:0000256" key="1">
    <source>
        <dbReference type="ARBA" id="ARBA00023235"/>
    </source>
</evidence>
<dbReference type="EMBL" id="KV441482">
    <property type="protein sequence ID" value="OAG18930.1"/>
    <property type="molecule type" value="Genomic_DNA"/>
</dbReference>
<dbReference type="InterPro" id="IPR056402">
    <property type="entry name" value="DA_N"/>
</dbReference>
<organism evidence="6 7">
    <name type="scientific">Alternaria alternata</name>
    <name type="common">Alternaria rot fungus</name>
    <name type="synonym">Torula alternata</name>
    <dbReference type="NCBI Taxonomy" id="5599"/>
    <lineage>
        <taxon>Eukaryota</taxon>
        <taxon>Fungi</taxon>
        <taxon>Dikarya</taxon>
        <taxon>Ascomycota</taxon>
        <taxon>Pezizomycotina</taxon>
        <taxon>Dothideomycetes</taxon>
        <taxon>Pleosporomycetidae</taxon>
        <taxon>Pleosporales</taxon>
        <taxon>Pleosporineae</taxon>
        <taxon>Pleosporaceae</taxon>
        <taxon>Alternaria</taxon>
        <taxon>Alternaria sect. Alternaria</taxon>
        <taxon>Alternaria alternata complex</taxon>
    </lineage>
</organism>
<dbReference type="InterPro" id="IPR054499">
    <property type="entry name" value="DA_C"/>
</dbReference>
<dbReference type="KEGG" id="aalt:CC77DRAFT_1062850"/>
<dbReference type="Pfam" id="PF22903">
    <property type="entry name" value="DA_C"/>
    <property type="match status" value="1"/>
</dbReference>
<evidence type="ECO:0000259" key="4">
    <source>
        <dbReference type="Pfam" id="PF22903"/>
    </source>
</evidence>
<evidence type="ECO:0000313" key="7">
    <source>
        <dbReference type="Proteomes" id="UP000077248"/>
    </source>
</evidence>